<keyword evidence="7" id="KW-1185">Reference proteome</keyword>
<dbReference type="Proteomes" id="UP001497457">
    <property type="component" value="Chromosome 28b"/>
</dbReference>
<dbReference type="PANTHER" id="PTHR11783">
    <property type="entry name" value="SULFOTRANSFERASE SULT"/>
    <property type="match status" value="1"/>
</dbReference>
<sequence length="384" mass="41316">MATLPTEQQQQAGEQSKGEAAAAAMAASEGDEPTLPNNNGGGVVFPANFADVVASLPRGPHCSLFPSLRHYRGFWLPEITLQCLPQVHARFDLGPTDVLIASFPKCGTTWLKSLCFAAARRSSHPPPLELAAGGDHPLLLRNSHDCVRSIDTLRFLQAGDDGNAPPQPRLLGTHLPYSLLPARATGADGSAGCRIVYITRDPKDTLVSLFHFNSGVVMSGAGAPAPAPEAGGFEEAFELYCQGRYGLGPQWEHAREYWSASARWPGRVLCLRYEEVLEDPSGSLRRITAFMGCPFTAAEEDAGVVGAILELCGMETQRGLEVNRSGAYVVKGLLSIGNKHFFRKGVAGDWRNHMTPEMAARLDGVVEEALKGSGFTFDLDGRKE</sequence>
<dbReference type="EC" id="2.8.2.-" evidence="3"/>
<evidence type="ECO:0000256" key="3">
    <source>
        <dbReference type="RuleBase" id="RU361155"/>
    </source>
</evidence>
<feature type="domain" description="Sulfotransferase" evidence="5">
    <location>
        <begin position="95"/>
        <end position="374"/>
    </location>
</feature>
<proteinExistence type="inferred from homology"/>
<feature type="compositionally biased region" description="Low complexity" evidence="4">
    <location>
        <begin position="7"/>
        <end position="28"/>
    </location>
</feature>
<evidence type="ECO:0000313" key="6">
    <source>
        <dbReference type="EMBL" id="CAL5012831.1"/>
    </source>
</evidence>
<accession>A0ABC9C216</accession>
<protein>
    <recommendedName>
        <fullName evidence="3">Sulfotransferase</fullName>
        <ecNumber evidence="3">2.8.2.-</ecNumber>
    </recommendedName>
</protein>
<feature type="region of interest" description="Disordered" evidence="4">
    <location>
        <begin position="1"/>
        <end position="39"/>
    </location>
</feature>
<keyword evidence="2 3" id="KW-0808">Transferase</keyword>
<dbReference type="GO" id="GO:0016740">
    <property type="term" value="F:transferase activity"/>
    <property type="evidence" value="ECO:0007669"/>
    <property type="project" value="UniProtKB-KW"/>
</dbReference>
<dbReference type="EMBL" id="OZ075138">
    <property type="protein sequence ID" value="CAL5012831.1"/>
    <property type="molecule type" value="Genomic_DNA"/>
</dbReference>
<dbReference type="InterPro" id="IPR000863">
    <property type="entry name" value="Sulfotransferase_dom"/>
</dbReference>
<dbReference type="InterPro" id="IPR027417">
    <property type="entry name" value="P-loop_NTPase"/>
</dbReference>
<evidence type="ECO:0000313" key="7">
    <source>
        <dbReference type="Proteomes" id="UP001497457"/>
    </source>
</evidence>
<evidence type="ECO:0000259" key="5">
    <source>
        <dbReference type="Pfam" id="PF00685"/>
    </source>
</evidence>
<reference evidence="6" key="1">
    <citation type="submission" date="2024-10" db="EMBL/GenBank/DDBJ databases">
        <authorList>
            <person name="Ryan C."/>
        </authorList>
    </citation>
    <scope>NUCLEOTIDE SEQUENCE [LARGE SCALE GENOMIC DNA]</scope>
</reference>
<evidence type="ECO:0000256" key="1">
    <source>
        <dbReference type="ARBA" id="ARBA00005771"/>
    </source>
</evidence>
<dbReference type="Gene3D" id="3.40.50.300">
    <property type="entry name" value="P-loop containing nucleotide triphosphate hydrolases"/>
    <property type="match status" value="1"/>
</dbReference>
<gene>
    <name evidence="6" type="ORF">URODEC1_LOCUS71077</name>
</gene>
<evidence type="ECO:0000256" key="4">
    <source>
        <dbReference type="SAM" id="MobiDB-lite"/>
    </source>
</evidence>
<evidence type="ECO:0000256" key="2">
    <source>
        <dbReference type="ARBA" id="ARBA00022679"/>
    </source>
</evidence>
<comment type="similarity">
    <text evidence="1 3">Belongs to the sulfotransferase 1 family.</text>
</comment>
<organism evidence="6 7">
    <name type="scientific">Urochloa decumbens</name>
    <dbReference type="NCBI Taxonomy" id="240449"/>
    <lineage>
        <taxon>Eukaryota</taxon>
        <taxon>Viridiplantae</taxon>
        <taxon>Streptophyta</taxon>
        <taxon>Embryophyta</taxon>
        <taxon>Tracheophyta</taxon>
        <taxon>Spermatophyta</taxon>
        <taxon>Magnoliopsida</taxon>
        <taxon>Liliopsida</taxon>
        <taxon>Poales</taxon>
        <taxon>Poaceae</taxon>
        <taxon>PACMAD clade</taxon>
        <taxon>Panicoideae</taxon>
        <taxon>Panicodae</taxon>
        <taxon>Paniceae</taxon>
        <taxon>Melinidinae</taxon>
        <taxon>Urochloa</taxon>
    </lineage>
</organism>
<dbReference type="Pfam" id="PF00685">
    <property type="entry name" value="Sulfotransfer_1"/>
    <property type="match status" value="1"/>
</dbReference>
<dbReference type="AlphaFoldDB" id="A0ABC9C216"/>
<name>A0ABC9C216_9POAL</name>
<dbReference type="SUPFAM" id="SSF52540">
    <property type="entry name" value="P-loop containing nucleoside triphosphate hydrolases"/>
    <property type="match status" value="1"/>
</dbReference>